<dbReference type="GO" id="GO:0005509">
    <property type="term" value="F:calcium ion binding"/>
    <property type="evidence" value="ECO:0007669"/>
    <property type="project" value="InterPro"/>
</dbReference>
<evidence type="ECO:0000313" key="3">
    <source>
        <dbReference type="Proteomes" id="UP000189670"/>
    </source>
</evidence>
<dbReference type="AlphaFoldDB" id="A0A1V1NS18"/>
<protein>
    <recommendedName>
        <fullName evidence="1">EF-hand domain-containing protein</fullName>
    </recommendedName>
</protein>
<reference evidence="3" key="1">
    <citation type="submission" date="2012-11" db="EMBL/GenBank/DDBJ databases">
        <authorList>
            <person name="Lucero-Rivera Y.E."/>
            <person name="Tovar-Ramirez D."/>
        </authorList>
    </citation>
    <scope>NUCLEOTIDE SEQUENCE [LARGE SCALE GENOMIC DNA]</scope>
    <source>
        <strain evidence="3">Araruama</strain>
    </source>
</reference>
<sequence length="140" mass="15571">MDGTKDNNGYIKAGTITSKDKFKLYPGEYLLEFNLAGCQRNDDDINAITVSLGSLYSKRIVLENELEFKLFTEFIHVVQTTEAHLVFSHSGGDEYGLLLDNIKFLSLNGRNGCGLLGDFNDDGVIDLKEVIRALKKISGF</sequence>
<evidence type="ECO:0000313" key="2">
    <source>
        <dbReference type="EMBL" id="ETR65358.1"/>
    </source>
</evidence>
<evidence type="ECO:0000259" key="1">
    <source>
        <dbReference type="PROSITE" id="PS50222"/>
    </source>
</evidence>
<name>A0A1V1NS18_9BACT</name>
<dbReference type="PROSITE" id="PS50222">
    <property type="entry name" value="EF_HAND_2"/>
    <property type="match status" value="1"/>
</dbReference>
<dbReference type="EMBL" id="ATBP01002901">
    <property type="protein sequence ID" value="ETR65358.1"/>
    <property type="molecule type" value="Genomic_DNA"/>
</dbReference>
<dbReference type="Proteomes" id="UP000189670">
    <property type="component" value="Unassembled WGS sequence"/>
</dbReference>
<feature type="domain" description="EF-hand" evidence="1">
    <location>
        <begin position="118"/>
        <end position="140"/>
    </location>
</feature>
<gene>
    <name evidence="2" type="ORF">OMM_14374</name>
</gene>
<dbReference type="InterPro" id="IPR018247">
    <property type="entry name" value="EF_Hand_1_Ca_BS"/>
</dbReference>
<accession>A0A1V1NS18</accession>
<comment type="caution">
    <text evidence="2">The sequence shown here is derived from an EMBL/GenBank/DDBJ whole genome shotgun (WGS) entry which is preliminary data.</text>
</comment>
<proteinExistence type="predicted"/>
<dbReference type="InterPro" id="IPR002048">
    <property type="entry name" value="EF_hand_dom"/>
</dbReference>
<dbReference type="PROSITE" id="PS00018">
    <property type="entry name" value="EF_HAND_1"/>
    <property type="match status" value="1"/>
</dbReference>
<organism evidence="2 3">
    <name type="scientific">Candidatus Magnetoglobus multicellularis str. Araruama</name>
    <dbReference type="NCBI Taxonomy" id="890399"/>
    <lineage>
        <taxon>Bacteria</taxon>
        <taxon>Pseudomonadati</taxon>
        <taxon>Thermodesulfobacteriota</taxon>
        <taxon>Desulfobacteria</taxon>
        <taxon>Desulfobacterales</taxon>
        <taxon>Desulfobacteraceae</taxon>
        <taxon>Candidatus Magnetoglobus</taxon>
    </lineage>
</organism>